<dbReference type="Gene3D" id="1.10.8.430">
    <property type="entry name" value="Helical domain of apoptotic protease-activating factors"/>
    <property type="match status" value="1"/>
</dbReference>
<gene>
    <name evidence="5" type="ORF">SAMN05421630_101737</name>
</gene>
<dbReference type="EMBL" id="FMZE01000001">
    <property type="protein sequence ID" value="SDC18596.1"/>
    <property type="molecule type" value="Genomic_DNA"/>
</dbReference>
<dbReference type="SUPFAM" id="SSF48452">
    <property type="entry name" value="TPR-like"/>
    <property type="match status" value="2"/>
</dbReference>
<dbReference type="SUPFAM" id="SSF46894">
    <property type="entry name" value="C-terminal effector domain of the bipartite response regulators"/>
    <property type="match status" value="1"/>
</dbReference>
<dbReference type="InterPro" id="IPR011990">
    <property type="entry name" value="TPR-like_helical_dom_sf"/>
</dbReference>
<organism evidence="5 6">
    <name type="scientific">Prauserella marina</name>
    <dbReference type="NCBI Taxonomy" id="530584"/>
    <lineage>
        <taxon>Bacteria</taxon>
        <taxon>Bacillati</taxon>
        <taxon>Actinomycetota</taxon>
        <taxon>Actinomycetes</taxon>
        <taxon>Pseudonocardiales</taxon>
        <taxon>Pseudonocardiaceae</taxon>
        <taxon>Prauserella</taxon>
    </lineage>
</organism>
<comment type="similarity">
    <text evidence="1">Belongs to the AfsR/DnrI/RedD regulatory family.</text>
</comment>
<dbReference type="GO" id="GO:0006355">
    <property type="term" value="P:regulation of DNA-templated transcription"/>
    <property type="evidence" value="ECO:0007669"/>
    <property type="project" value="InterPro"/>
</dbReference>
<dbReference type="InterPro" id="IPR051677">
    <property type="entry name" value="AfsR-DnrI-RedD_regulator"/>
</dbReference>
<dbReference type="InterPro" id="IPR001867">
    <property type="entry name" value="OmpR/PhoB-type_DNA-bd"/>
</dbReference>
<protein>
    <submittedName>
        <fullName evidence="5">DNA-binding transcriptional activator of the SARP family</fullName>
    </submittedName>
</protein>
<dbReference type="PRINTS" id="PR00364">
    <property type="entry name" value="DISEASERSIST"/>
</dbReference>
<keyword evidence="2" id="KW-0805">Transcription regulation</keyword>
<dbReference type="CDD" id="cd15831">
    <property type="entry name" value="BTAD"/>
    <property type="match status" value="1"/>
</dbReference>
<dbReference type="RefSeq" id="WP_091797069.1">
    <property type="nucleotide sequence ID" value="NZ_CP016353.1"/>
</dbReference>
<dbReference type="Proteomes" id="UP000199494">
    <property type="component" value="Unassembled WGS sequence"/>
</dbReference>
<accession>A0A222VNS8</accession>
<dbReference type="InterPro" id="IPR036388">
    <property type="entry name" value="WH-like_DNA-bd_sf"/>
</dbReference>
<dbReference type="Gene3D" id="1.10.10.10">
    <property type="entry name" value="Winged helix-like DNA-binding domain superfamily/Winged helix DNA-binding domain"/>
    <property type="match status" value="1"/>
</dbReference>
<dbReference type="SUPFAM" id="SSF52540">
    <property type="entry name" value="P-loop containing nucleoside triphosphate hydrolases"/>
    <property type="match status" value="1"/>
</dbReference>
<dbReference type="PANTHER" id="PTHR35807">
    <property type="entry name" value="TRANSCRIPTIONAL REGULATOR REDD-RELATED"/>
    <property type="match status" value="1"/>
</dbReference>
<dbReference type="GO" id="GO:0043531">
    <property type="term" value="F:ADP binding"/>
    <property type="evidence" value="ECO:0007669"/>
    <property type="project" value="InterPro"/>
</dbReference>
<evidence type="ECO:0000256" key="4">
    <source>
        <dbReference type="ARBA" id="ARBA00023163"/>
    </source>
</evidence>
<evidence type="ECO:0000313" key="6">
    <source>
        <dbReference type="Proteomes" id="UP000199494"/>
    </source>
</evidence>
<dbReference type="STRING" id="530584.SAMN05421630_101737"/>
<keyword evidence="3 5" id="KW-0238">DNA-binding</keyword>
<dbReference type="InterPro" id="IPR042197">
    <property type="entry name" value="Apaf_helical"/>
</dbReference>
<proteinExistence type="inferred from homology"/>
<evidence type="ECO:0000313" key="5">
    <source>
        <dbReference type="EMBL" id="SDC18596.1"/>
    </source>
</evidence>
<dbReference type="KEGG" id="pmad:BAY61_11810"/>
<dbReference type="SMART" id="SM00862">
    <property type="entry name" value="Trans_reg_C"/>
    <property type="match status" value="1"/>
</dbReference>
<dbReference type="SMART" id="SM01043">
    <property type="entry name" value="BTAD"/>
    <property type="match status" value="1"/>
</dbReference>
<dbReference type="OrthoDB" id="4329304at2"/>
<reference evidence="5 6" key="1">
    <citation type="submission" date="2016-10" db="EMBL/GenBank/DDBJ databases">
        <authorList>
            <person name="de Groot N.N."/>
        </authorList>
    </citation>
    <scope>NUCLEOTIDE SEQUENCE [LARGE SCALE GENOMIC DNA]</scope>
    <source>
        <strain evidence="5 6">CGMCC 4.5506</strain>
    </source>
</reference>
<dbReference type="InterPro" id="IPR016032">
    <property type="entry name" value="Sig_transdc_resp-reg_C-effctor"/>
</dbReference>
<dbReference type="Pfam" id="PF03704">
    <property type="entry name" value="BTAD"/>
    <property type="match status" value="1"/>
</dbReference>
<dbReference type="Gene3D" id="1.25.40.10">
    <property type="entry name" value="Tetratricopeptide repeat domain"/>
    <property type="match status" value="2"/>
</dbReference>
<dbReference type="AlphaFoldDB" id="A0A222VNS8"/>
<name>A0A222VNS8_9PSEU</name>
<sequence length="954" mass="103166">MNAVPDFRILGPVEVRYEGKPLPITAPMQRAVLASLLTRDLAVVPVTALVGDLWGASPPASAVATVRNYIRRLRALLPEGTIESTHAGYRLLARPEQIDAFRLTALGERARALKDTTPDEAVATLTAAMETWRGAPLQGIGDVPLRAWQAPRLEESYLGVAEEYYDLQLRAGAAGRVLADLTRFHSQYPMRERLAGQLMLALYRTGRTADAAACFRRLRATFVNRLGVEPGTELRDLHGAILRQDPELLTSGRSAPLSGKSYGAETRSVLPPVPRDFVGRAEVLDEIAGHFDALTASPVTALTCVVHGQGGVGKSAIAWKVAADVADRFPGGTLCVDLHGATPGAPALSTRDTLGLLIKELGGAELEPHDDLDDVIRWYRARLSGRRVLLVLDNAVNLGQVAPVLPDEPGCAAIVTTRSPDGGPQGVVRVYLPAMSAEESVALLASTAGARKVRAEPEQAARLASQCGGLPLALRLVGTRAATQPHWPLADWVTLLGDERRRLDQLSHEGLDLRASLLVSIDSLRATGEPGDLDATRLFDLLGVLPAPGCTPELAAALTGWPVRRAERALRQLAGAHVLFSPRPSYYVLYDLVALLAKEQDGGRDDEERAALVSRVVRWYLAAARQAAEKISGARSPHGLPRRHPVDELETVRFAAAGEATAWLDAEIGHLVTLFARLAALRPRAAAELAIPLTHALALYFNITMRWRERDALAECILDLADSDADDRLEPFALSQLVNIEGQRGNLGEADRLARRAHELFTAQGRDTDLDFAGLLMNWSNVLFFSDRVDEATALCGRAAELAAAHGYRYIEAAALSNLATVRRIYGDTAEALSLLEKAAHIHSDCGNLYGQAMTYNVLLAIHGERGDHRAVIRHATTALALCDELGNGYCTAECHARTARSLSELGRADEAEDQLARAHEVMAGISSRERFRLASLLDNIEFHESWKDGPRGA</sequence>
<evidence type="ECO:0000256" key="3">
    <source>
        <dbReference type="ARBA" id="ARBA00023125"/>
    </source>
</evidence>
<evidence type="ECO:0000256" key="2">
    <source>
        <dbReference type="ARBA" id="ARBA00023015"/>
    </source>
</evidence>
<keyword evidence="4" id="KW-0804">Transcription</keyword>
<dbReference type="PANTHER" id="PTHR35807:SF1">
    <property type="entry name" value="TRANSCRIPTIONAL REGULATOR REDD"/>
    <property type="match status" value="1"/>
</dbReference>
<dbReference type="GO" id="GO:0000160">
    <property type="term" value="P:phosphorelay signal transduction system"/>
    <property type="evidence" value="ECO:0007669"/>
    <property type="project" value="InterPro"/>
</dbReference>
<dbReference type="InterPro" id="IPR027417">
    <property type="entry name" value="P-loop_NTPase"/>
</dbReference>
<dbReference type="Gene3D" id="3.40.50.300">
    <property type="entry name" value="P-loop containing nucleotide triphosphate hydrolases"/>
    <property type="match status" value="1"/>
</dbReference>
<evidence type="ECO:0000256" key="1">
    <source>
        <dbReference type="ARBA" id="ARBA00005820"/>
    </source>
</evidence>
<dbReference type="GO" id="GO:0003677">
    <property type="term" value="F:DNA binding"/>
    <property type="evidence" value="ECO:0007669"/>
    <property type="project" value="UniProtKB-KW"/>
</dbReference>
<keyword evidence="6" id="KW-1185">Reference proteome</keyword>
<dbReference type="InterPro" id="IPR005158">
    <property type="entry name" value="BTAD"/>
</dbReference>